<reference evidence="5 6" key="1">
    <citation type="submission" date="2020-01" db="EMBL/GenBank/DDBJ databases">
        <title>Pseudarthrobacter psychrotolerans sp. nov., isolated from antarctic soil.</title>
        <authorList>
            <person name="Shin Y."/>
            <person name="Park W."/>
        </authorList>
    </citation>
    <scope>NUCLEOTIDE SEQUENCE [LARGE SCALE GENOMIC DNA]</scope>
    <source>
        <strain evidence="5 6">YJ56</strain>
    </source>
</reference>
<feature type="domain" description="Lsr2 DNA-binding" evidence="4">
    <location>
        <begin position="49"/>
        <end position="72"/>
    </location>
</feature>
<evidence type="ECO:0000259" key="4">
    <source>
        <dbReference type="Pfam" id="PF23359"/>
    </source>
</evidence>
<evidence type="ECO:0000256" key="2">
    <source>
        <dbReference type="SAM" id="MobiDB-lite"/>
    </source>
</evidence>
<proteinExistence type="predicted"/>
<dbReference type="AlphaFoldDB" id="A0A6P1NHD8"/>
<evidence type="ECO:0000256" key="1">
    <source>
        <dbReference type="ARBA" id="ARBA00023125"/>
    </source>
</evidence>
<dbReference type="Pfam" id="PF11774">
    <property type="entry name" value="Lsr2"/>
    <property type="match status" value="1"/>
</dbReference>
<evidence type="ECO:0000259" key="3">
    <source>
        <dbReference type="Pfam" id="PF11774"/>
    </source>
</evidence>
<gene>
    <name evidence="5" type="ORF">GU243_08410</name>
</gene>
<protein>
    <recommendedName>
        <fullName evidence="7">Lsr2 family protein</fullName>
    </recommendedName>
</protein>
<feature type="domain" description="Lsr2 dimerization" evidence="3">
    <location>
        <begin position="1"/>
        <end position="31"/>
    </location>
</feature>
<dbReference type="InterPro" id="IPR055370">
    <property type="entry name" value="Lsr2_DNA-bd"/>
</dbReference>
<dbReference type="InterPro" id="IPR024412">
    <property type="entry name" value="Lsr2_dim_dom"/>
</dbReference>
<dbReference type="EMBL" id="CP047898">
    <property type="protein sequence ID" value="QHK19746.1"/>
    <property type="molecule type" value="Genomic_DNA"/>
</dbReference>
<feature type="region of interest" description="Disordered" evidence="2">
    <location>
        <begin position="33"/>
        <end position="78"/>
    </location>
</feature>
<dbReference type="KEGG" id="psey:GU243_08410"/>
<sequence length="78" mass="8612">MDGSTYELDLNEAHTTQLRVALRRYVEAASRTIKPRGKVRPADQGKGGKSTQVRAWAKEQGLPVSDRGSIPATCWKNT</sequence>
<dbReference type="Gene3D" id="3.30.60.230">
    <property type="entry name" value="Lsr2, dimerization domain"/>
    <property type="match status" value="1"/>
</dbReference>
<organism evidence="5 6">
    <name type="scientific">Pseudarthrobacter psychrotolerans</name>
    <dbReference type="NCBI Taxonomy" id="2697569"/>
    <lineage>
        <taxon>Bacteria</taxon>
        <taxon>Bacillati</taxon>
        <taxon>Actinomycetota</taxon>
        <taxon>Actinomycetes</taxon>
        <taxon>Micrococcales</taxon>
        <taxon>Micrococcaceae</taxon>
        <taxon>Pseudarthrobacter</taxon>
    </lineage>
</organism>
<keyword evidence="6" id="KW-1185">Reference proteome</keyword>
<dbReference type="GO" id="GO:0003677">
    <property type="term" value="F:DNA binding"/>
    <property type="evidence" value="ECO:0007669"/>
    <property type="project" value="UniProtKB-KW"/>
</dbReference>
<accession>A0A6P1NHD8</accession>
<keyword evidence="1" id="KW-0238">DNA-binding</keyword>
<dbReference type="Pfam" id="PF23359">
    <property type="entry name" value="Lsr2_DNA-bd"/>
    <property type="match status" value="1"/>
</dbReference>
<name>A0A6P1NHD8_9MICC</name>
<dbReference type="GO" id="GO:0016746">
    <property type="term" value="F:acyltransferase activity"/>
    <property type="evidence" value="ECO:0007669"/>
    <property type="project" value="InterPro"/>
</dbReference>
<dbReference type="InterPro" id="IPR036625">
    <property type="entry name" value="E3-bd_dom_sf"/>
</dbReference>
<dbReference type="Proteomes" id="UP000464186">
    <property type="component" value="Chromosome"/>
</dbReference>
<evidence type="ECO:0000313" key="6">
    <source>
        <dbReference type="Proteomes" id="UP000464186"/>
    </source>
</evidence>
<evidence type="ECO:0008006" key="7">
    <source>
        <dbReference type="Google" id="ProtNLM"/>
    </source>
</evidence>
<dbReference type="InterPro" id="IPR042261">
    <property type="entry name" value="Lsr2-like_dimerization"/>
</dbReference>
<dbReference type="Gene3D" id="4.10.320.10">
    <property type="entry name" value="E3-binding domain"/>
    <property type="match status" value="1"/>
</dbReference>
<evidence type="ECO:0000313" key="5">
    <source>
        <dbReference type="EMBL" id="QHK19746.1"/>
    </source>
</evidence>